<keyword evidence="5" id="KW-1003">Cell membrane</keyword>
<keyword evidence="5" id="KW-0813">Transport</keyword>
<dbReference type="PRINTS" id="PR01374">
    <property type="entry name" value="TONBPROTEIN"/>
</dbReference>
<dbReference type="CDD" id="cd07341">
    <property type="entry name" value="M56_BlaR1_MecR1_like"/>
    <property type="match status" value="1"/>
</dbReference>
<dbReference type="Gene3D" id="3.30.2420.10">
    <property type="entry name" value="TonB"/>
    <property type="match status" value="1"/>
</dbReference>
<evidence type="ECO:0000256" key="5">
    <source>
        <dbReference type="RuleBase" id="RU362123"/>
    </source>
</evidence>
<dbReference type="AlphaFoldDB" id="B8CSJ4"/>
<dbReference type="GO" id="GO:0015031">
    <property type="term" value="P:protein transport"/>
    <property type="evidence" value="ECO:0007669"/>
    <property type="project" value="UniProtKB-UniRule"/>
</dbReference>
<evidence type="ECO:0000256" key="4">
    <source>
        <dbReference type="ARBA" id="ARBA00023136"/>
    </source>
</evidence>
<feature type="transmembrane region" description="Helical" evidence="5">
    <location>
        <begin position="184"/>
        <end position="203"/>
    </location>
</feature>
<name>B8CSJ4_SHEPW</name>
<comment type="caution">
    <text evidence="5">Lacks conserved residue(s) required for the propagation of feature annotation.</text>
</comment>
<dbReference type="SUPFAM" id="SSF74653">
    <property type="entry name" value="TolA/TonB C-terminal domain"/>
    <property type="match status" value="1"/>
</dbReference>
<keyword evidence="5" id="KW-0735">Signal-anchor</keyword>
<comment type="function">
    <text evidence="5">Interacts with outer membrane receptor proteins that carry out high-affinity binding and energy dependent uptake into the periplasmic space of specific substrates. It could act to transduce energy from the cytoplasmic membrane to specific energy-requiring processes in the outer membrane, resulting in the release into the periplasm of ligands bound by these outer membrane proteins.</text>
</comment>
<feature type="transmembrane region" description="Helical" evidence="5">
    <location>
        <begin position="90"/>
        <end position="111"/>
    </location>
</feature>
<dbReference type="InterPro" id="IPR006260">
    <property type="entry name" value="TonB/TolA_C"/>
</dbReference>
<evidence type="ECO:0000256" key="2">
    <source>
        <dbReference type="ARBA" id="ARBA00022692"/>
    </source>
</evidence>
<comment type="similarity">
    <text evidence="5">Belongs to the TonB family.</text>
</comment>
<dbReference type="PANTHER" id="PTHR34978:SF3">
    <property type="entry name" value="SLR0241 PROTEIN"/>
    <property type="match status" value="1"/>
</dbReference>
<proteinExistence type="inferred from homology"/>
<keyword evidence="3 5" id="KW-1133">Transmembrane helix</keyword>
<dbReference type="GO" id="GO:0031992">
    <property type="term" value="F:energy transducer activity"/>
    <property type="evidence" value="ECO:0007669"/>
    <property type="project" value="InterPro"/>
</dbReference>
<dbReference type="NCBIfam" id="TIGR01352">
    <property type="entry name" value="tonB_Cterm"/>
    <property type="match status" value="1"/>
</dbReference>
<dbReference type="PANTHER" id="PTHR34978">
    <property type="entry name" value="POSSIBLE SENSOR-TRANSDUCER PROTEIN BLAR"/>
    <property type="match status" value="1"/>
</dbReference>
<feature type="transmembrane region" description="Helical" evidence="5">
    <location>
        <begin position="36"/>
        <end position="55"/>
    </location>
</feature>
<dbReference type="InterPro" id="IPR052173">
    <property type="entry name" value="Beta-lactam_resp_regulator"/>
</dbReference>
<evidence type="ECO:0000313" key="7">
    <source>
        <dbReference type="EMBL" id="ACJ30620.1"/>
    </source>
</evidence>
<keyword evidence="4 5" id="KW-0472">Membrane</keyword>
<gene>
    <name evidence="7" type="ordered locus">swp_3950</name>
</gene>
<feature type="domain" description="TonB C-terminal" evidence="6">
    <location>
        <begin position="298"/>
        <end position="394"/>
    </location>
</feature>
<dbReference type="eggNOG" id="COG0810">
    <property type="taxonomic scope" value="Bacteria"/>
</dbReference>
<accession>B8CSJ4</accession>
<evidence type="ECO:0000256" key="1">
    <source>
        <dbReference type="ARBA" id="ARBA00004167"/>
    </source>
</evidence>
<dbReference type="OrthoDB" id="1628901at2"/>
<dbReference type="STRING" id="225849.swp_3950"/>
<dbReference type="EMBL" id="CP000472">
    <property type="protein sequence ID" value="ACJ30620.1"/>
    <property type="molecule type" value="Genomic_DNA"/>
</dbReference>
<dbReference type="InterPro" id="IPR003538">
    <property type="entry name" value="TonB"/>
</dbReference>
<protein>
    <recommendedName>
        <fullName evidence="5">Protein TonB</fullName>
    </recommendedName>
</protein>
<dbReference type="Pfam" id="PF03544">
    <property type="entry name" value="TonB_C"/>
    <property type="match status" value="1"/>
</dbReference>
<dbReference type="InterPro" id="IPR037682">
    <property type="entry name" value="TonB_C"/>
</dbReference>
<dbReference type="HOGENOM" id="CLU_055288_0_0_6"/>
<dbReference type="GO" id="GO:0055085">
    <property type="term" value="P:transmembrane transport"/>
    <property type="evidence" value="ECO:0007669"/>
    <property type="project" value="InterPro"/>
</dbReference>
<dbReference type="InterPro" id="IPR008756">
    <property type="entry name" value="Peptidase_M56"/>
</dbReference>
<organism evidence="7 8">
    <name type="scientific">Shewanella piezotolerans (strain WP3 / JCM 13877)</name>
    <dbReference type="NCBI Taxonomy" id="225849"/>
    <lineage>
        <taxon>Bacteria</taxon>
        <taxon>Pseudomonadati</taxon>
        <taxon>Pseudomonadota</taxon>
        <taxon>Gammaproteobacteria</taxon>
        <taxon>Alteromonadales</taxon>
        <taxon>Shewanellaceae</taxon>
        <taxon>Shewanella</taxon>
    </lineage>
</organism>
<sequence length="398" mass="44642">MILWLLQQTLLLSLVCSILLLSHSRLQKHLGAHKTYALWMLLPLILLSSLLVNYLPTQLFPIQSDQIAYYSVKAGKVISQSESSWYRQTLISTWLIGFSCMTFALFLQSAYLRTLLQTAIKVKGLASYLPTYSHPKVHSPMLIGIISPKIILPPDFVSLSPLKQRAIIAHEQYHHKRLDLFCNLLAYGILATFWFNPLFWLAYKRFRNDQELACDAKVTATLDTAEKIVYSKMLLAYSQQANHGLLHTHYGNKHILKERIMQMKTHQKGQSGLAVIGLTVALGLSSLLLNQQVLAGDDKNQDIHPVIRIEPVYPAAAVEANQNGFVVMKFDITPAGEVNNIKVIKSSPTAVFDASAIKALKQWRYSESKTGAKDSLVQLDFVVEAPASDIEKIQVSSK</sequence>
<keyword evidence="5" id="KW-0653">Protein transport</keyword>
<keyword evidence="8" id="KW-1185">Reference proteome</keyword>
<dbReference type="GO" id="GO:0005886">
    <property type="term" value="C:plasma membrane"/>
    <property type="evidence" value="ECO:0007669"/>
    <property type="project" value="UniProtKB-SubCell"/>
</dbReference>
<reference evidence="7 8" key="1">
    <citation type="journal article" date="2008" name="PLoS ONE">
        <title>Environmental adaptation: genomic analysis of the piezotolerant and psychrotolerant deep-sea iron reducing bacterium Shewanella piezotolerans WP3.</title>
        <authorList>
            <person name="Wang F."/>
            <person name="Wang J."/>
            <person name="Jian H."/>
            <person name="Zhang B."/>
            <person name="Li S."/>
            <person name="Wang F."/>
            <person name="Zeng X."/>
            <person name="Gao L."/>
            <person name="Bartlett D.H."/>
            <person name="Yu J."/>
            <person name="Hu S."/>
            <person name="Xiao X."/>
        </authorList>
    </citation>
    <scope>NUCLEOTIDE SEQUENCE [LARGE SCALE GENOMIC DNA]</scope>
    <source>
        <strain evidence="8">WP3 / JCM 13877</strain>
    </source>
</reference>
<dbReference type="KEGG" id="swp:swp_3950"/>
<dbReference type="GO" id="GO:0015891">
    <property type="term" value="P:siderophore transport"/>
    <property type="evidence" value="ECO:0007669"/>
    <property type="project" value="InterPro"/>
</dbReference>
<keyword evidence="2 5" id="KW-0812">Transmembrane</keyword>
<dbReference type="GO" id="GO:0030288">
    <property type="term" value="C:outer membrane-bounded periplasmic space"/>
    <property type="evidence" value="ECO:0007669"/>
    <property type="project" value="InterPro"/>
</dbReference>
<dbReference type="RefSeq" id="WP_020913961.1">
    <property type="nucleotide sequence ID" value="NC_011566.1"/>
</dbReference>
<keyword evidence="5" id="KW-0997">Cell inner membrane</keyword>
<comment type="subcellular location">
    <subcellularLocation>
        <location evidence="5">Cell inner membrane</location>
        <topology evidence="5">Single-pass membrane protein</topology>
        <orientation evidence="5">Periplasmic side</orientation>
    </subcellularLocation>
    <subcellularLocation>
        <location evidence="1">Membrane</location>
        <topology evidence="1">Single-pass membrane protein</topology>
    </subcellularLocation>
</comment>
<dbReference type="eggNOG" id="COG4219">
    <property type="taxonomic scope" value="Bacteria"/>
</dbReference>
<evidence type="ECO:0000259" key="6">
    <source>
        <dbReference type="PROSITE" id="PS52015"/>
    </source>
</evidence>
<dbReference type="PROSITE" id="PS52015">
    <property type="entry name" value="TONB_CTD"/>
    <property type="match status" value="1"/>
</dbReference>
<dbReference type="Proteomes" id="UP000000753">
    <property type="component" value="Chromosome"/>
</dbReference>
<evidence type="ECO:0000256" key="3">
    <source>
        <dbReference type="ARBA" id="ARBA00022989"/>
    </source>
</evidence>
<dbReference type="Pfam" id="PF05569">
    <property type="entry name" value="Peptidase_M56"/>
    <property type="match status" value="1"/>
</dbReference>
<evidence type="ECO:0000313" key="8">
    <source>
        <dbReference type="Proteomes" id="UP000000753"/>
    </source>
</evidence>